<evidence type="ECO:0000313" key="1">
    <source>
        <dbReference type="EMBL" id="KAJ9660431.1"/>
    </source>
</evidence>
<comment type="caution">
    <text evidence="1">The sequence shown here is derived from an EMBL/GenBank/DDBJ whole genome shotgun (WGS) entry which is preliminary data.</text>
</comment>
<name>A0ACC3AER4_9EURO</name>
<dbReference type="EMBL" id="JAPDRQ010000031">
    <property type="protein sequence ID" value="KAJ9660431.1"/>
    <property type="molecule type" value="Genomic_DNA"/>
</dbReference>
<evidence type="ECO:0000313" key="2">
    <source>
        <dbReference type="Proteomes" id="UP001172386"/>
    </source>
</evidence>
<proteinExistence type="predicted"/>
<protein>
    <submittedName>
        <fullName evidence="1">Uncharacterized protein</fullName>
    </submittedName>
</protein>
<keyword evidence="2" id="KW-1185">Reference proteome</keyword>
<gene>
    <name evidence="1" type="ORF">H2198_002549</name>
</gene>
<reference evidence="1" key="1">
    <citation type="submission" date="2022-10" db="EMBL/GenBank/DDBJ databases">
        <title>Culturing micro-colonial fungi from biological soil crusts in the Mojave desert and describing Neophaeococcomyces mojavensis, and introducing the new genera and species Taxawa tesnikishii.</title>
        <authorList>
            <person name="Kurbessoian T."/>
            <person name="Stajich J.E."/>
        </authorList>
    </citation>
    <scope>NUCLEOTIDE SEQUENCE</scope>
    <source>
        <strain evidence="1">JES_112</strain>
    </source>
</reference>
<organism evidence="1 2">
    <name type="scientific">Neophaeococcomyces mojaviensis</name>
    <dbReference type="NCBI Taxonomy" id="3383035"/>
    <lineage>
        <taxon>Eukaryota</taxon>
        <taxon>Fungi</taxon>
        <taxon>Dikarya</taxon>
        <taxon>Ascomycota</taxon>
        <taxon>Pezizomycotina</taxon>
        <taxon>Eurotiomycetes</taxon>
        <taxon>Chaetothyriomycetidae</taxon>
        <taxon>Chaetothyriales</taxon>
        <taxon>Chaetothyriales incertae sedis</taxon>
        <taxon>Neophaeococcomyces</taxon>
    </lineage>
</organism>
<dbReference type="Proteomes" id="UP001172386">
    <property type="component" value="Unassembled WGS sequence"/>
</dbReference>
<accession>A0ACC3AER4</accession>
<sequence>MASRTNSSFVLFSPQNVGFEDRPEPQISDPHEVLLRIKSTGICGSDVHYYNHGRIGKYEVRSPMVLGHESAGVVIKVGPKVTTVKIGDQVALEPGICCRYCVYCRKGIYNLCPKMQFAATPPFDGTLCDVYCLPEDFCHKLPDTLSLDEGAMAEPLSVAVHVMLKQASVKFGDQVVVFGAGPIGLLCCAVARAYGAGKIVAVDINEARLLFAKRYAATDVINATTTSKDATEAAAMISKKAHVQTGGADIVVDASGVESSIRAGIHIVKPGGTFVQAGMGRDDVNFPIAAMCSKELHVKGSFRYGPGDYECAIKLIETGKVDVASLITDIVPFEQAEDAFRGMSGGNSIKTVIRGPSMSTKMPSQA</sequence>